<evidence type="ECO:0000313" key="1">
    <source>
        <dbReference type="EMBL" id="RVU45042.1"/>
    </source>
</evidence>
<evidence type="ECO:0000313" key="2">
    <source>
        <dbReference type="Proteomes" id="UP000285575"/>
    </source>
</evidence>
<dbReference type="EMBL" id="SACR01000004">
    <property type="protein sequence ID" value="RVU45042.1"/>
    <property type="molecule type" value="Genomic_DNA"/>
</dbReference>
<comment type="caution">
    <text evidence="1">The sequence shown here is derived from an EMBL/GenBank/DDBJ whole genome shotgun (WGS) entry which is preliminary data.</text>
</comment>
<keyword evidence="2" id="KW-1185">Reference proteome</keyword>
<sequence length="173" mass="17496">MSLRLEPGPALVLGGTEPLQAALRSRLPSLTVHARPAGSAGLAALLADAAAGRSNVVLALFSAPPASAGAASAEAGLLPELLKAWRTAAGGLPRRVVLLVPASAHPWQEAGVAVASTLLRYLTAELMLQPFSCNLVRHGADAAGLARAADTTLALLSGHLDDLRGQELALTAP</sequence>
<gene>
    <name evidence="1" type="ORF">EOE66_12835</name>
</gene>
<dbReference type="Proteomes" id="UP000285575">
    <property type="component" value="Unassembled WGS sequence"/>
</dbReference>
<name>A0A437REA6_9BURK</name>
<accession>A0A437REA6</accession>
<dbReference type="AlphaFoldDB" id="A0A437REA6"/>
<dbReference type="RefSeq" id="WP_128229106.1">
    <property type="nucleotide sequence ID" value="NZ_SACR01000004.1"/>
</dbReference>
<organism evidence="1 2">
    <name type="scientific">Rubrivivax rivuli</name>
    <dbReference type="NCBI Taxonomy" id="1862385"/>
    <lineage>
        <taxon>Bacteria</taxon>
        <taxon>Pseudomonadati</taxon>
        <taxon>Pseudomonadota</taxon>
        <taxon>Betaproteobacteria</taxon>
        <taxon>Burkholderiales</taxon>
        <taxon>Sphaerotilaceae</taxon>
        <taxon>Rubrivivax</taxon>
    </lineage>
</organism>
<protein>
    <submittedName>
        <fullName evidence="1">Uncharacterized protein</fullName>
    </submittedName>
</protein>
<reference evidence="1 2" key="1">
    <citation type="submission" date="2019-01" db="EMBL/GenBank/DDBJ databases">
        <authorList>
            <person name="Chen W.-M."/>
        </authorList>
    </citation>
    <scope>NUCLEOTIDE SEQUENCE [LARGE SCALE GENOMIC DNA]</scope>
    <source>
        <strain evidence="1 2">KYPY4</strain>
    </source>
</reference>
<proteinExistence type="predicted"/>